<evidence type="ECO:0000313" key="3">
    <source>
        <dbReference type="EMBL" id="QRO48876.1"/>
    </source>
</evidence>
<reference evidence="3 4" key="1">
    <citation type="submission" date="2021-02" db="EMBL/GenBank/DDBJ databases">
        <title>FDA dAtabase for Regulatory Grade micrObial Sequences (FDA-ARGOS): Supporting development and validation of Infectious Disease Dx tests.</title>
        <authorList>
            <person name="Carlson P."/>
            <person name="Fischbach M."/>
            <person name="Hastie J."/>
            <person name="Bilen M."/>
            <person name="Cheng A."/>
            <person name="Tallon L."/>
            <person name="Sadzewicz L."/>
            <person name="Zhao X."/>
            <person name="Boylan J."/>
            <person name="Ott S."/>
            <person name="Bowen H."/>
            <person name="Vavikolanu K."/>
            <person name="Mehta A."/>
            <person name="Aluvathingal J."/>
            <person name="Nadendla S."/>
            <person name="Yan Y."/>
            <person name="Sichtig H."/>
        </authorList>
    </citation>
    <scope>NUCLEOTIDE SEQUENCE [LARGE SCALE GENOMIC DNA]</scope>
    <source>
        <strain evidence="3 4">FDAARGOS_1229</strain>
    </source>
</reference>
<keyword evidence="2" id="KW-1133">Transmembrane helix</keyword>
<dbReference type="Proteomes" id="UP000654720">
    <property type="component" value="Chromosome"/>
</dbReference>
<evidence type="ECO:0000256" key="1">
    <source>
        <dbReference type="SAM" id="MobiDB-lite"/>
    </source>
</evidence>
<feature type="transmembrane region" description="Helical" evidence="2">
    <location>
        <begin position="364"/>
        <end position="385"/>
    </location>
</feature>
<feature type="transmembrane region" description="Helical" evidence="2">
    <location>
        <begin position="518"/>
        <end position="538"/>
    </location>
</feature>
<dbReference type="RefSeq" id="WP_027202626.1">
    <property type="nucleotide sequence ID" value="NZ_CAJKXH010000057.1"/>
</dbReference>
<dbReference type="InterPro" id="IPR027463">
    <property type="entry name" value="AcrB_DN_DC_subdom"/>
</dbReference>
<dbReference type="SUPFAM" id="SSF82866">
    <property type="entry name" value="Multidrug efflux transporter AcrB transmembrane domain"/>
    <property type="match status" value="2"/>
</dbReference>
<dbReference type="Gene3D" id="3.30.70.1430">
    <property type="entry name" value="Multidrug efflux transporter AcrB pore domain"/>
    <property type="match status" value="2"/>
</dbReference>
<feature type="transmembrane region" description="Helical" evidence="2">
    <location>
        <begin position="391"/>
        <end position="411"/>
    </location>
</feature>
<feature type="transmembrane region" description="Helical" evidence="2">
    <location>
        <begin position="455"/>
        <end position="478"/>
    </location>
</feature>
<evidence type="ECO:0000256" key="2">
    <source>
        <dbReference type="SAM" id="Phobius"/>
    </source>
</evidence>
<protein>
    <submittedName>
        <fullName evidence="3">Efflux RND transporter permease subunit</fullName>
    </submittedName>
</protein>
<accession>A0ABX7H490</accession>
<dbReference type="SUPFAM" id="SSF82693">
    <property type="entry name" value="Multidrug efflux transporter AcrB pore domain, PN1, PN2, PC1 and PC2 subdomains"/>
    <property type="match status" value="2"/>
</dbReference>
<feature type="transmembrane region" description="Helical" evidence="2">
    <location>
        <begin position="989"/>
        <end position="1012"/>
    </location>
</feature>
<feature type="region of interest" description="Disordered" evidence="1">
    <location>
        <begin position="1049"/>
        <end position="1079"/>
    </location>
</feature>
<proteinExistence type="predicted"/>
<feature type="transmembrane region" description="Helical" evidence="2">
    <location>
        <begin position="7"/>
        <end position="28"/>
    </location>
</feature>
<dbReference type="GeneID" id="93098498"/>
<evidence type="ECO:0000313" key="4">
    <source>
        <dbReference type="Proteomes" id="UP000654720"/>
    </source>
</evidence>
<dbReference type="Gene3D" id="3.30.70.1440">
    <property type="entry name" value="Multidrug efflux transporter AcrB pore domain"/>
    <property type="match status" value="1"/>
</dbReference>
<dbReference type="SUPFAM" id="SSF82714">
    <property type="entry name" value="Multidrug efflux transporter AcrB TolC docking domain, DN and DC subdomains"/>
    <property type="match status" value="1"/>
</dbReference>
<organism evidence="3 4">
    <name type="scientific">Butyricimonas virosa</name>
    <dbReference type="NCBI Taxonomy" id="544645"/>
    <lineage>
        <taxon>Bacteria</taxon>
        <taxon>Pseudomonadati</taxon>
        <taxon>Bacteroidota</taxon>
        <taxon>Bacteroidia</taxon>
        <taxon>Bacteroidales</taxon>
        <taxon>Odoribacteraceae</taxon>
        <taxon>Butyricimonas</taxon>
    </lineage>
</organism>
<dbReference type="PANTHER" id="PTHR32063">
    <property type="match status" value="1"/>
</dbReference>
<feature type="transmembrane region" description="Helical" evidence="2">
    <location>
        <begin position="949"/>
        <end position="968"/>
    </location>
</feature>
<feature type="transmembrane region" description="Helical" evidence="2">
    <location>
        <begin position="895"/>
        <end position="913"/>
    </location>
</feature>
<keyword evidence="2" id="KW-0812">Transmembrane</keyword>
<keyword evidence="4" id="KW-1185">Reference proteome</keyword>
<dbReference type="Gene3D" id="3.30.2090.10">
    <property type="entry name" value="Multidrug efflux transporter AcrB TolC docking domain, DN and DC subdomains"/>
    <property type="match status" value="2"/>
</dbReference>
<gene>
    <name evidence="3" type="ORF">I6J59_13130</name>
</gene>
<keyword evidence="2" id="KW-0472">Membrane</keyword>
<name>A0ABX7H490_9BACT</name>
<feature type="transmembrane region" description="Helical" evidence="2">
    <location>
        <begin position="920"/>
        <end position="943"/>
    </location>
</feature>
<feature type="compositionally biased region" description="Polar residues" evidence="1">
    <location>
        <begin position="1068"/>
        <end position="1079"/>
    </location>
</feature>
<feature type="transmembrane region" description="Helical" evidence="2">
    <location>
        <begin position="1018"/>
        <end position="1041"/>
    </location>
</feature>
<dbReference type="Gene3D" id="3.30.70.1320">
    <property type="entry name" value="Multidrug efflux transporter AcrB pore domain like"/>
    <property type="match status" value="1"/>
</dbReference>
<dbReference type="Gene3D" id="1.20.1640.10">
    <property type="entry name" value="Multidrug efflux transporter AcrB transmembrane domain"/>
    <property type="match status" value="3"/>
</dbReference>
<dbReference type="Pfam" id="PF00873">
    <property type="entry name" value="ACR_tran"/>
    <property type="match status" value="2"/>
</dbReference>
<dbReference type="EMBL" id="CP069450">
    <property type="protein sequence ID" value="QRO48876.1"/>
    <property type="molecule type" value="Genomic_DNA"/>
</dbReference>
<sequence length="1079" mass="121933">MRLSAFSINTIFVVMMILGISLIPRLSLQLEPSSRSNKLNISFSWTNANPELLETEVTTKLEGAFARIRGLNEIHSTTGNGYGAIELTIDPKENIDAVKLYLSSIIRSVAPGLPEGVRISGVSGGEIHDGRVQETERHLLMTYVLTGPGNSKEVGNFAEDRIVPVISTMPGVESMNVTGIVPFEWIMQYDRELFADIGLSANDISNAISEYYFRKDGGKILTETVPEKKYSYLVFKGNSDDDKTNIMNLPIKVINGKIIYLHNIVALDYQESDPGSYYRINGLNRINLNVYAAKNANMIELAGRVKTEMAQLTESFPENYSVKLIRDNSTEIKDELSQILNRTGVTILILLLFVYLVSRDFRYLGIITTCLLANLSIALVFYYFFKIELHLYTLAGITVSFGIIIDSVIVMTDHYRHFHNRKAFLAVLAATLTTVGALTVIFNMDNNIMKNMWDFSAVIIINLGVSLAVALFFVPALMEKIPLKPQNSKRKLHRQKRIIRFNRRYLHFARFTRKYRKIVIIVTILGFGLPVFLLPSSVDRDKWYSSAYNTVFGSETYLTIKPYIDKTLGGSLRLFMEGGGDTWLQSRKTTESQKTRLTLTMSMPHGATIKQMNEAFEKLENFLSGFETIATFTSDVSSANRGEMVIMFKEEHEKDGSPEQVKNELIRFANTIGNGDSEVNGVGRGFSNRTSDEFRSESIKVIGYNYRKVLQYANILKQRLEKNIRVKKLHIGSDRSPKTKAFAVEVDKEKLARNNSNINNLLGNLHSLTYSGTSSTRAYINDEYTTIDIRPEKKVEASVWDVRNRPLRGDKSVFRLEDVGDITEEKNFENITKRNQEYEVEVQYDFIGAYRLSEKVKEREMKAINQMMPVGFRVKEGNDWKNYWQREIGGIDARILYILLVIGIIYFICAILLESLRQAAIVICITPISFIGCFLGGYFFGVGFDEGCLAAFILLSGLSVNAVLYILNDYNIKVREGAPRGIRTYIKAYNAKIIPIFLTIASTLLGFIPFLIGDINPFWKSLAIGTMSGLTFSLPVLIIYLPMTFSNKDTTSPNPSLHRRGNRRKEAQQYSNVANPPPV</sequence>
<dbReference type="InterPro" id="IPR001036">
    <property type="entry name" value="Acrflvin-R"/>
</dbReference>
<feature type="transmembrane region" description="Helical" evidence="2">
    <location>
        <begin position="339"/>
        <end position="357"/>
    </location>
</feature>
<feature type="transmembrane region" description="Helical" evidence="2">
    <location>
        <begin position="423"/>
        <end position="443"/>
    </location>
</feature>
<dbReference type="PANTHER" id="PTHR32063:SF0">
    <property type="entry name" value="SWARMING MOTILITY PROTEIN SWRC"/>
    <property type="match status" value="1"/>
</dbReference>